<proteinExistence type="predicted"/>
<dbReference type="Proteomes" id="UP001497480">
    <property type="component" value="Unassembled WGS sequence"/>
</dbReference>
<dbReference type="EMBL" id="CAXHTB010000022">
    <property type="protein sequence ID" value="CAL0330333.1"/>
    <property type="molecule type" value="Genomic_DNA"/>
</dbReference>
<accession>A0AAV1Y992</accession>
<evidence type="ECO:0000313" key="1">
    <source>
        <dbReference type="EMBL" id="CAL0330333.1"/>
    </source>
</evidence>
<protein>
    <submittedName>
        <fullName evidence="1">Uncharacterized protein</fullName>
    </submittedName>
</protein>
<dbReference type="AlphaFoldDB" id="A0AAV1Y992"/>
<name>A0AAV1Y992_LUPLU</name>
<reference evidence="1 2" key="1">
    <citation type="submission" date="2024-03" db="EMBL/GenBank/DDBJ databases">
        <authorList>
            <person name="Martinez-Hernandez J."/>
        </authorList>
    </citation>
    <scope>NUCLEOTIDE SEQUENCE [LARGE SCALE GENOMIC DNA]</scope>
</reference>
<sequence>MLLHEDEIESHGNAMKMRSHHELDPKIWTVLLSDAYGTKGELGIVLSEKLMEHDAYCIFEALMNRSRDSVAMPDFFS</sequence>
<gene>
    <name evidence="1" type="ORF">LLUT_LOCUS31393</name>
</gene>
<comment type="caution">
    <text evidence="1">The sequence shown here is derived from an EMBL/GenBank/DDBJ whole genome shotgun (WGS) entry which is preliminary data.</text>
</comment>
<keyword evidence="2" id="KW-1185">Reference proteome</keyword>
<organism evidence="1 2">
    <name type="scientific">Lupinus luteus</name>
    <name type="common">European yellow lupine</name>
    <dbReference type="NCBI Taxonomy" id="3873"/>
    <lineage>
        <taxon>Eukaryota</taxon>
        <taxon>Viridiplantae</taxon>
        <taxon>Streptophyta</taxon>
        <taxon>Embryophyta</taxon>
        <taxon>Tracheophyta</taxon>
        <taxon>Spermatophyta</taxon>
        <taxon>Magnoliopsida</taxon>
        <taxon>eudicotyledons</taxon>
        <taxon>Gunneridae</taxon>
        <taxon>Pentapetalae</taxon>
        <taxon>rosids</taxon>
        <taxon>fabids</taxon>
        <taxon>Fabales</taxon>
        <taxon>Fabaceae</taxon>
        <taxon>Papilionoideae</taxon>
        <taxon>50 kb inversion clade</taxon>
        <taxon>genistoids sensu lato</taxon>
        <taxon>core genistoids</taxon>
        <taxon>Genisteae</taxon>
        <taxon>Lupinus</taxon>
    </lineage>
</organism>
<evidence type="ECO:0000313" key="2">
    <source>
        <dbReference type="Proteomes" id="UP001497480"/>
    </source>
</evidence>